<feature type="domain" description="PepSY" evidence="2">
    <location>
        <begin position="269"/>
        <end position="330"/>
    </location>
</feature>
<proteinExistence type="predicted"/>
<dbReference type="InterPro" id="IPR005625">
    <property type="entry name" value="PepSY-ass_TM"/>
</dbReference>
<dbReference type="AlphaFoldDB" id="A0A2S6GQ52"/>
<gene>
    <name evidence="3" type="ORF">B0F88_11483</name>
</gene>
<evidence type="ECO:0000313" key="4">
    <source>
        <dbReference type="Proteomes" id="UP000238071"/>
    </source>
</evidence>
<accession>A0A2S6GQ52</accession>
<keyword evidence="1" id="KW-0472">Membrane</keyword>
<organism evidence="3 4">
    <name type="scientific">Methylobacter tundripaludum</name>
    <dbReference type="NCBI Taxonomy" id="173365"/>
    <lineage>
        <taxon>Bacteria</taxon>
        <taxon>Pseudomonadati</taxon>
        <taxon>Pseudomonadota</taxon>
        <taxon>Gammaproteobacteria</taxon>
        <taxon>Methylococcales</taxon>
        <taxon>Methylococcaceae</taxon>
        <taxon>Methylobacter</taxon>
    </lineage>
</organism>
<dbReference type="Pfam" id="PF03929">
    <property type="entry name" value="PepSY_TM"/>
    <property type="match status" value="1"/>
</dbReference>
<evidence type="ECO:0000259" key="2">
    <source>
        <dbReference type="Pfam" id="PF03413"/>
    </source>
</evidence>
<keyword evidence="1" id="KW-0812">Transmembrane</keyword>
<evidence type="ECO:0000313" key="3">
    <source>
        <dbReference type="EMBL" id="PPK67336.1"/>
    </source>
</evidence>
<dbReference type="InterPro" id="IPR025711">
    <property type="entry name" value="PepSY"/>
</dbReference>
<feature type="transmembrane region" description="Helical" evidence="1">
    <location>
        <begin position="21"/>
        <end position="48"/>
    </location>
</feature>
<comment type="caution">
    <text evidence="3">The sequence shown here is derived from an EMBL/GenBank/DDBJ whole genome shotgun (WGS) entry which is preliminary data.</text>
</comment>
<keyword evidence="1" id="KW-1133">Transmembrane helix</keyword>
<feature type="transmembrane region" description="Helical" evidence="1">
    <location>
        <begin position="169"/>
        <end position="189"/>
    </location>
</feature>
<keyword evidence="4" id="KW-1185">Reference proteome</keyword>
<feature type="transmembrane region" description="Helical" evidence="1">
    <location>
        <begin position="363"/>
        <end position="384"/>
    </location>
</feature>
<dbReference type="Proteomes" id="UP000238071">
    <property type="component" value="Unassembled WGS sequence"/>
</dbReference>
<sequence>MMPVKNVNSFRDHKIRRKIWLKVHLYIGLFAGTVFVLIGLAGSLSVFWPEIDSELNPALKKIQSYPPQADYRSLDEIAVAAKAVIPRQGKPYALVFPARTDEAFSVTYSLPAQTLKQSEWHLVYVNPYNARVLGQRLMFDTGNAWRGNLMNFFVRFHYSLALGEAGRTFVGIVALFLLFSVLTGLIVWWPSSGKIRRALTIKRHASAERFNFDLHKTFGFYCSIVLLVVLASGIEMVFPGYADGLVKVFLPLTPKAGAPMSAETSQREPITLVQAAAITDKRFPDGVYKWIFFPQGERDAYRIVKGSPQEVNRTRPRRTLWLDQYSGKIVQERDPMTDAAGDVFLQWLYPLHNGEAFGLSGRIIIAITGLVPLLLYVTGVIRWLQKRKAKKNLARQVSRISSLVEP</sequence>
<reference evidence="3 4" key="1">
    <citation type="submission" date="2018-02" db="EMBL/GenBank/DDBJ databases">
        <title>Subsurface microbial communities from deep shales in Ohio and West Virginia, USA.</title>
        <authorList>
            <person name="Wrighton K."/>
        </authorList>
    </citation>
    <scope>NUCLEOTIDE SEQUENCE [LARGE SCALE GENOMIC DNA]</scope>
    <source>
        <strain evidence="3 4">OWC-G53F</strain>
    </source>
</reference>
<evidence type="ECO:0000256" key="1">
    <source>
        <dbReference type="SAM" id="Phobius"/>
    </source>
</evidence>
<name>A0A2S6GQ52_9GAMM</name>
<dbReference type="PANTHER" id="PTHR34219">
    <property type="entry name" value="IRON-REGULATED INNER MEMBRANE PROTEIN-RELATED"/>
    <property type="match status" value="1"/>
</dbReference>
<protein>
    <submittedName>
        <fullName evidence="3">Putative iron-regulated membrane protein</fullName>
    </submittedName>
</protein>
<feature type="transmembrane region" description="Helical" evidence="1">
    <location>
        <begin position="218"/>
        <end position="242"/>
    </location>
</feature>
<dbReference type="EMBL" id="PTIY01000014">
    <property type="protein sequence ID" value="PPK67336.1"/>
    <property type="molecule type" value="Genomic_DNA"/>
</dbReference>
<dbReference type="Pfam" id="PF03413">
    <property type="entry name" value="PepSY"/>
    <property type="match status" value="1"/>
</dbReference>